<reference evidence="3" key="1">
    <citation type="submission" date="2023-04" db="EMBL/GenBank/DDBJ databases">
        <title>Genome Encyclopedia of Bacteria and Archaea VI: Functional Genomics of Type Strains.</title>
        <authorList>
            <person name="Whitman W."/>
        </authorList>
    </citation>
    <scope>NUCLEOTIDE SEQUENCE</scope>
    <source>
        <strain evidence="3">Enz.4-51</strain>
    </source>
</reference>
<evidence type="ECO:0000259" key="2">
    <source>
        <dbReference type="Pfam" id="PF09917"/>
    </source>
</evidence>
<dbReference type="EMBL" id="JARXYA010000004">
    <property type="protein sequence ID" value="MDH6503710.1"/>
    <property type="molecule type" value="Genomic_DNA"/>
</dbReference>
<dbReference type="Gene3D" id="2.40.128.520">
    <property type="match status" value="1"/>
</dbReference>
<dbReference type="GeneID" id="83595559"/>
<gene>
    <name evidence="3" type="ORF">M2127_001003</name>
</gene>
<evidence type="ECO:0000313" key="3">
    <source>
        <dbReference type="EMBL" id="MDH6503710.1"/>
    </source>
</evidence>
<keyword evidence="1" id="KW-0732">Signal</keyword>
<organism evidence="3 4">
    <name type="scientific">Polynucleobacter sphagniphilus</name>
    <dbReference type="NCBI Taxonomy" id="1743169"/>
    <lineage>
        <taxon>Bacteria</taxon>
        <taxon>Pseudomonadati</taxon>
        <taxon>Pseudomonadota</taxon>
        <taxon>Betaproteobacteria</taxon>
        <taxon>Burkholderiales</taxon>
        <taxon>Burkholderiaceae</taxon>
        <taxon>Polynucleobacter</taxon>
    </lineage>
</organism>
<evidence type="ECO:0000313" key="4">
    <source>
        <dbReference type="Proteomes" id="UP001161160"/>
    </source>
</evidence>
<protein>
    <submittedName>
        <fullName evidence="3">Uncharacterized protein (DUF2147 family)</fullName>
    </submittedName>
</protein>
<dbReference type="PANTHER" id="PTHR36919:SF3">
    <property type="entry name" value="BLL5882 PROTEIN"/>
    <property type="match status" value="1"/>
</dbReference>
<dbReference type="Pfam" id="PF09917">
    <property type="entry name" value="DUF2147"/>
    <property type="match status" value="1"/>
</dbReference>
<dbReference type="PANTHER" id="PTHR36919">
    <property type="entry name" value="BLR1215 PROTEIN"/>
    <property type="match status" value="1"/>
</dbReference>
<sequence>MIKNTLWCWIALAGMASNIAIAQSTDLAIGIWKTIDDKTNQPASLIKIEEVNGALEGTIIKTFPSPGVTPLVYCNLCKGELKDKPLIGMKIMSNLHQDQIGIWSGGKILDPKEGEYYNVKLATEDGKRMDVRGYIGIPLLGRTQVWYKAEQQ</sequence>
<feature type="signal peptide" evidence="1">
    <location>
        <begin position="1"/>
        <end position="22"/>
    </location>
</feature>
<name>A0AA43S4U5_9BURK</name>
<dbReference type="InterPro" id="IPR019223">
    <property type="entry name" value="DUF2147"/>
</dbReference>
<dbReference type="Proteomes" id="UP001161160">
    <property type="component" value="Unassembled WGS sequence"/>
</dbReference>
<dbReference type="RefSeq" id="WP_280742472.1">
    <property type="nucleotide sequence ID" value="NZ_JARXVV010000002.1"/>
</dbReference>
<feature type="domain" description="DUF2147" evidence="2">
    <location>
        <begin position="30"/>
        <end position="147"/>
    </location>
</feature>
<comment type="caution">
    <text evidence="3">The sequence shown here is derived from an EMBL/GenBank/DDBJ whole genome shotgun (WGS) entry which is preliminary data.</text>
</comment>
<evidence type="ECO:0000256" key="1">
    <source>
        <dbReference type="SAM" id="SignalP"/>
    </source>
</evidence>
<proteinExistence type="predicted"/>
<keyword evidence="4" id="KW-1185">Reference proteome</keyword>
<dbReference type="AlphaFoldDB" id="A0AA43S4U5"/>
<accession>A0AA43S4U5</accession>
<feature type="chain" id="PRO_5041317820" evidence="1">
    <location>
        <begin position="23"/>
        <end position="152"/>
    </location>
</feature>